<dbReference type="PANTHER" id="PTHR23355:SF9">
    <property type="entry name" value="DIS3-LIKE EXONUCLEASE 2"/>
    <property type="match status" value="1"/>
</dbReference>
<dbReference type="InterPro" id="IPR012340">
    <property type="entry name" value="NA-bd_OB-fold"/>
</dbReference>
<dbReference type="RefSeq" id="WP_246590952.1">
    <property type="nucleotide sequence ID" value="NZ_CAJQUM010000001.1"/>
</dbReference>
<dbReference type="PANTHER" id="PTHR23355">
    <property type="entry name" value="RIBONUCLEASE"/>
    <property type="match status" value="1"/>
</dbReference>
<dbReference type="GO" id="GO:0003723">
    <property type="term" value="F:RNA binding"/>
    <property type="evidence" value="ECO:0007669"/>
    <property type="project" value="InterPro"/>
</dbReference>
<dbReference type="EMBL" id="CAJQUM010000001">
    <property type="protein sequence ID" value="CAG4884392.1"/>
    <property type="molecule type" value="Genomic_DNA"/>
</dbReference>
<dbReference type="AlphaFoldDB" id="A0A916J4F0"/>
<dbReference type="EC" id="3.1.13.1" evidence="3"/>
<protein>
    <submittedName>
        <fullName evidence="3">Exoribonuclease II</fullName>
        <ecNumber evidence="3">3.1.13.1</ecNumber>
    </submittedName>
</protein>
<keyword evidence="4" id="KW-1185">Reference proteome</keyword>
<proteinExistence type="predicted"/>
<dbReference type="SMART" id="SM00955">
    <property type="entry name" value="RNB"/>
    <property type="match status" value="1"/>
</dbReference>
<reference evidence="3" key="1">
    <citation type="submission" date="2021-04" db="EMBL/GenBank/DDBJ databases">
        <authorList>
            <person name="Hornung B."/>
        </authorList>
    </citation>
    <scope>NUCLEOTIDE SEQUENCE</scope>
    <source>
        <strain evidence="3">G5G6</strain>
    </source>
</reference>
<gene>
    <name evidence="3" type="ORF">GTOL_12275</name>
</gene>
<dbReference type="InterPro" id="IPR001900">
    <property type="entry name" value="RNase_II/R"/>
</dbReference>
<keyword evidence="3" id="KW-0378">Hydrolase</keyword>
<feature type="domain" description="RNB" evidence="2">
    <location>
        <begin position="286"/>
        <end position="565"/>
    </location>
</feature>
<comment type="caution">
    <text evidence="3">The sequence shown here is derived from an EMBL/GenBank/DDBJ whole genome shotgun (WGS) entry which is preliminary data.</text>
</comment>
<name>A0A916J4F0_9PROT</name>
<feature type="compositionally biased region" description="Polar residues" evidence="1">
    <location>
        <begin position="252"/>
        <end position="261"/>
    </location>
</feature>
<dbReference type="GO" id="GO:0005829">
    <property type="term" value="C:cytosol"/>
    <property type="evidence" value="ECO:0007669"/>
    <property type="project" value="TreeGrafter"/>
</dbReference>
<evidence type="ECO:0000256" key="1">
    <source>
        <dbReference type="SAM" id="MobiDB-lite"/>
    </source>
</evidence>
<evidence type="ECO:0000259" key="2">
    <source>
        <dbReference type="SMART" id="SM00955"/>
    </source>
</evidence>
<evidence type="ECO:0000313" key="3">
    <source>
        <dbReference type="EMBL" id="CAG4884392.1"/>
    </source>
</evidence>
<dbReference type="Pfam" id="PF00773">
    <property type="entry name" value="RNB"/>
    <property type="match status" value="2"/>
</dbReference>
<dbReference type="GO" id="GO:0008859">
    <property type="term" value="F:exoribonuclease II activity"/>
    <property type="evidence" value="ECO:0007669"/>
    <property type="project" value="UniProtKB-EC"/>
</dbReference>
<accession>A0A916J4F0</accession>
<evidence type="ECO:0000313" key="4">
    <source>
        <dbReference type="Proteomes" id="UP000742786"/>
    </source>
</evidence>
<dbReference type="SUPFAM" id="SSF50249">
    <property type="entry name" value="Nucleic acid-binding proteins"/>
    <property type="match status" value="1"/>
</dbReference>
<organism evidence="3 4">
    <name type="scientific">Georgfuchsia toluolica</name>
    <dbReference type="NCBI Taxonomy" id="424218"/>
    <lineage>
        <taxon>Bacteria</taxon>
        <taxon>Pseudomonadati</taxon>
        <taxon>Pseudomonadota</taxon>
        <taxon>Betaproteobacteria</taxon>
        <taxon>Nitrosomonadales</taxon>
        <taxon>Sterolibacteriaceae</taxon>
        <taxon>Georgfuchsia</taxon>
    </lineage>
</organism>
<dbReference type="Proteomes" id="UP000742786">
    <property type="component" value="Unassembled WGS sequence"/>
</dbReference>
<sequence>MNILFEDEGSFKAGHILADNNTSLQVELPGGKRVKVKAANVLLHFAQPSAAELIKAAEEAAAAMDTDFLWEACPDQEFGFEEFAADYYGHAPGAVEATALLLRLHAAPMYFHRKGKGRFRKAPSEILQAALAGQEKKRQQALTVERMVADLKAGKLPDEFVSMLPQLLYKPDRNRLETKALETACAESGLSVAALMQQCGAIRDTHEYHLGRFLFEYFPQGTGFPPYEMPSNNNGAQRPDSHPLPWGEGGVSRSNAPSQPSGRAVQSEPSGGRGEGKQYGDGEGLELSMANVQAFSIDDAHTTEIDDAFSIEVLPDGSLRVGIHIAAPGLGVTPDSTLGQVARARLSTVYMPGRKITMLPEVVVERFTLAAGQTVPALSLYLDVAPDLKLRGHETRIERVPVVANLRHHDIEPLFNAETLAAGLAEFPFSDELRRLWELATVLEAGRGKAGAAAQRKDYNFHVDWNADTALGKGHVEIDERPRGSPLDMLVAELMIVANSTWGALLRDAGVAGLYRAQSAGKVRMTTVAAAHEGLGVDCYAWSSSPLRRYVDLVNQWQLIALLQQTPPPFTAKSEALLSALRDFELTYAAYAEFQRGMEHYWCLRALMQNARDTLTARVVRENLVVLEDMPLFMRLPSLPALDRGTRVSIEIEKIDLLDAAIRARYVELLASDATDVALEAAEEGEGGE</sequence>
<dbReference type="GO" id="GO:0006402">
    <property type="term" value="P:mRNA catabolic process"/>
    <property type="evidence" value="ECO:0007669"/>
    <property type="project" value="TreeGrafter"/>
</dbReference>
<feature type="region of interest" description="Disordered" evidence="1">
    <location>
        <begin position="226"/>
        <end position="283"/>
    </location>
</feature>
<dbReference type="InterPro" id="IPR050180">
    <property type="entry name" value="RNR_Ribonuclease"/>
</dbReference>